<feature type="domain" description="MacB-like periplasmic core" evidence="2">
    <location>
        <begin position="63"/>
        <end position="245"/>
    </location>
</feature>
<keyword evidence="1" id="KW-0472">Membrane</keyword>
<feature type="transmembrane region" description="Helical" evidence="1">
    <location>
        <begin position="690"/>
        <end position="715"/>
    </location>
</feature>
<dbReference type="RefSeq" id="WP_183947610.1">
    <property type="nucleotide sequence ID" value="NZ_JACHHX010000005.1"/>
</dbReference>
<feature type="transmembrane region" description="Helical" evidence="1">
    <location>
        <begin position="277"/>
        <end position="301"/>
    </location>
</feature>
<dbReference type="GO" id="GO:0005886">
    <property type="term" value="C:plasma membrane"/>
    <property type="evidence" value="ECO:0007669"/>
    <property type="project" value="TreeGrafter"/>
</dbReference>
<protein>
    <recommendedName>
        <fullName evidence="2">MacB-like periplasmic core domain-containing protein</fullName>
    </recommendedName>
</protein>
<dbReference type="Pfam" id="PF12704">
    <property type="entry name" value="MacB_PCD"/>
    <property type="match status" value="2"/>
</dbReference>
<feature type="transmembrane region" description="Helical" evidence="1">
    <location>
        <begin position="743"/>
        <end position="762"/>
    </location>
</feature>
<organism evidence="3 4">
    <name type="scientific">Rehaibacterium terrae</name>
    <dbReference type="NCBI Taxonomy" id="1341696"/>
    <lineage>
        <taxon>Bacteria</taxon>
        <taxon>Pseudomonadati</taxon>
        <taxon>Pseudomonadota</taxon>
        <taxon>Gammaproteobacteria</taxon>
        <taxon>Lysobacterales</taxon>
        <taxon>Lysobacteraceae</taxon>
        <taxon>Rehaibacterium</taxon>
    </lineage>
</organism>
<evidence type="ECO:0000313" key="4">
    <source>
        <dbReference type="Proteomes" id="UP000519004"/>
    </source>
</evidence>
<evidence type="ECO:0000259" key="2">
    <source>
        <dbReference type="Pfam" id="PF12704"/>
    </source>
</evidence>
<keyword evidence="1" id="KW-0812">Transmembrane</keyword>
<feature type="transmembrane region" description="Helical" evidence="1">
    <location>
        <begin position="379"/>
        <end position="400"/>
    </location>
</feature>
<feature type="domain" description="MacB-like periplasmic core" evidence="2">
    <location>
        <begin position="528"/>
        <end position="638"/>
    </location>
</feature>
<keyword evidence="1" id="KW-1133">Transmembrane helix</keyword>
<proteinExistence type="predicted"/>
<accession>A0A7W8DDC2</accession>
<evidence type="ECO:0000256" key="1">
    <source>
        <dbReference type="SAM" id="Phobius"/>
    </source>
</evidence>
<reference evidence="3 4" key="1">
    <citation type="submission" date="2020-08" db="EMBL/GenBank/DDBJ databases">
        <title>Genomic Encyclopedia of Type Strains, Phase IV (KMG-IV): sequencing the most valuable type-strain genomes for metagenomic binning, comparative biology and taxonomic classification.</title>
        <authorList>
            <person name="Goeker M."/>
        </authorList>
    </citation>
    <scope>NUCLEOTIDE SEQUENCE [LARGE SCALE GENOMIC DNA]</scope>
    <source>
        <strain evidence="3 4">DSM 25897</strain>
    </source>
</reference>
<dbReference type="EMBL" id="JACHHX010000005">
    <property type="protein sequence ID" value="MBB5015032.1"/>
    <property type="molecule type" value="Genomic_DNA"/>
</dbReference>
<dbReference type="AlphaFoldDB" id="A0A7W8DDC2"/>
<dbReference type="PANTHER" id="PTHR30572">
    <property type="entry name" value="MEMBRANE COMPONENT OF TRANSPORTER-RELATED"/>
    <property type="match status" value="1"/>
</dbReference>
<gene>
    <name evidence="3" type="ORF">HNQ58_000913</name>
</gene>
<feature type="transmembrane region" description="Helical" evidence="1">
    <location>
        <begin position="774"/>
        <end position="797"/>
    </location>
</feature>
<feature type="transmembrane region" description="Helical" evidence="1">
    <location>
        <begin position="421"/>
        <end position="445"/>
    </location>
</feature>
<keyword evidence="4" id="KW-1185">Reference proteome</keyword>
<dbReference type="PANTHER" id="PTHR30572:SF4">
    <property type="entry name" value="ABC TRANSPORTER PERMEASE YTRF"/>
    <property type="match status" value="1"/>
</dbReference>
<dbReference type="Proteomes" id="UP000519004">
    <property type="component" value="Unassembled WGS sequence"/>
</dbReference>
<feature type="transmembrane region" description="Helical" evidence="1">
    <location>
        <begin position="339"/>
        <end position="359"/>
    </location>
</feature>
<name>A0A7W8DDC2_9GAMM</name>
<dbReference type="GO" id="GO:0022857">
    <property type="term" value="F:transmembrane transporter activity"/>
    <property type="evidence" value="ECO:0007669"/>
    <property type="project" value="TreeGrafter"/>
</dbReference>
<dbReference type="InterPro" id="IPR050250">
    <property type="entry name" value="Macrolide_Exporter_MacB"/>
</dbReference>
<sequence>MRRPLALRLAGLSTRLCFVLGLLGLVLAAALQQAIQRPVPPGTNPPSALAALEIRWRPPSPLQNDGRSRALLDALFQDNPLAARAIGSVGARIDLRHGEHAVSQALAALVSGPYFQLLGVRPQVGELFQAPDFGTTRAARREIVLSHALWQRLGAPPIGSTLISDGFARGTDRAALNLRLIGVTAPGFVGARLGVEEQAWLAWPDWPDILLPADQEASHALSRAQSFVAIAVGDDTLTALQDRLNADAARRGLWHARQGLVQLAHGASLDPRARQRLSAMVAALQLGSSLLAVLVVCAYLLDRWLHWSRRRPELALRRCLGESPAFTLRRVLVEGGRELTLWVAITAAAAALLLARSDLWLGSLLQDAGLTPALLLHSLLKQGGIVLLLLLVLLLLPLLGAPSLWRRDLPRNRLPGSERRLRALVIVAALLLIAQIMAAALAGHWQISHWARVGLGFDLGEAQILEYRTESNRAGLERRLSQQSADTEIAALLAALSPGINPDQVVLASSSPLSVGRIINLERGNAPDALSRGLHPVVLNAVSDNYFRRLGIRLLHGHGFQTQADRDDGVIVNRSQARQLFGREQVVGERITLADASFPGVSKSFRILGVVDDAHYLDPRHGPIPVVYLPLQRVSDLMAVMVFGAGQAELGQRLTAALQTVAPDWQIRPQGGLRSELERALSEQRLRRQALYAVLLLALPLAALVLLNAGSHLLLEYRRDIAVMRALGAGRLRIVRDLARRHLGRSLLLAPVLAAALIPPLLGRLWPDLPWPQLLGITTIAAAIVMGFALLLLALLATSLDDHELTLALKADA</sequence>
<evidence type="ECO:0000313" key="3">
    <source>
        <dbReference type="EMBL" id="MBB5015032.1"/>
    </source>
</evidence>
<comment type="caution">
    <text evidence="3">The sequence shown here is derived from an EMBL/GenBank/DDBJ whole genome shotgun (WGS) entry which is preliminary data.</text>
</comment>
<dbReference type="InterPro" id="IPR025857">
    <property type="entry name" value="MacB_PCD"/>
</dbReference>